<reference evidence="1" key="1">
    <citation type="submission" date="2020-06" db="EMBL/GenBank/DDBJ databases">
        <authorList>
            <person name="Li T."/>
            <person name="Hu X."/>
            <person name="Zhang T."/>
            <person name="Song X."/>
            <person name="Zhang H."/>
            <person name="Dai N."/>
            <person name="Sheng W."/>
            <person name="Hou X."/>
            <person name="Wei L."/>
        </authorList>
    </citation>
    <scope>NUCLEOTIDE SEQUENCE</scope>
    <source>
        <strain evidence="1">G02</strain>
        <tissue evidence="1">Leaf</tissue>
    </source>
</reference>
<dbReference type="Gene3D" id="3.60.10.10">
    <property type="entry name" value="Endonuclease/exonuclease/phosphatase"/>
    <property type="match status" value="1"/>
</dbReference>
<sequence>MYEVSVDSRGKSGGLALLWRKSVDVLLQSFSRRHIDVSVRLNETQEWWRFTGIYGEPKTCNRDITWNLLSKLSKQSNRPWVCARDVNEIIDQSEKAGGPPRPVWQMRKFRVALLESGLSDLGFLGEIFTWSNRHPFPNTVLERLDRACATLNWSQMFSSAHVTHVPM</sequence>
<organism evidence="1">
    <name type="scientific">Sesamum radiatum</name>
    <name type="common">Black benniseed</name>
    <dbReference type="NCBI Taxonomy" id="300843"/>
    <lineage>
        <taxon>Eukaryota</taxon>
        <taxon>Viridiplantae</taxon>
        <taxon>Streptophyta</taxon>
        <taxon>Embryophyta</taxon>
        <taxon>Tracheophyta</taxon>
        <taxon>Spermatophyta</taxon>
        <taxon>Magnoliopsida</taxon>
        <taxon>eudicotyledons</taxon>
        <taxon>Gunneridae</taxon>
        <taxon>Pentapetalae</taxon>
        <taxon>asterids</taxon>
        <taxon>lamiids</taxon>
        <taxon>Lamiales</taxon>
        <taxon>Pedaliaceae</taxon>
        <taxon>Sesamum</taxon>
    </lineage>
</organism>
<reference evidence="1" key="2">
    <citation type="journal article" date="2024" name="Plant">
        <title>Genomic evolution and insights into agronomic trait innovations of Sesamum species.</title>
        <authorList>
            <person name="Miao H."/>
            <person name="Wang L."/>
            <person name="Qu L."/>
            <person name="Liu H."/>
            <person name="Sun Y."/>
            <person name="Le M."/>
            <person name="Wang Q."/>
            <person name="Wei S."/>
            <person name="Zheng Y."/>
            <person name="Lin W."/>
            <person name="Duan Y."/>
            <person name="Cao H."/>
            <person name="Xiong S."/>
            <person name="Wang X."/>
            <person name="Wei L."/>
            <person name="Li C."/>
            <person name="Ma Q."/>
            <person name="Ju M."/>
            <person name="Zhao R."/>
            <person name="Li G."/>
            <person name="Mu C."/>
            <person name="Tian Q."/>
            <person name="Mei H."/>
            <person name="Zhang T."/>
            <person name="Gao T."/>
            <person name="Zhang H."/>
        </authorList>
    </citation>
    <scope>NUCLEOTIDE SEQUENCE</scope>
    <source>
        <strain evidence="1">G02</strain>
    </source>
</reference>
<accession>A0AAW2U800</accession>
<name>A0AAW2U800_SESRA</name>
<dbReference type="InterPro" id="IPR036691">
    <property type="entry name" value="Endo/exonu/phosph_ase_sf"/>
</dbReference>
<proteinExistence type="predicted"/>
<evidence type="ECO:0000313" key="1">
    <source>
        <dbReference type="EMBL" id="KAL0413099.1"/>
    </source>
</evidence>
<protein>
    <submittedName>
        <fullName evidence="1">Uncharacterized protein</fullName>
    </submittedName>
</protein>
<dbReference type="AlphaFoldDB" id="A0AAW2U800"/>
<dbReference type="SUPFAM" id="SSF56219">
    <property type="entry name" value="DNase I-like"/>
    <property type="match status" value="1"/>
</dbReference>
<dbReference type="PANTHER" id="PTHR33710:SF71">
    <property type="entry name" value="ENDONUCLEASE_EXONUCLEASE_PHOSPHATASE DOMAIN-CONTAINING PROTEIN"/>
    <property type="match status" value="1"/>
</dbReference>
<dbReference type="EMBL" id="JACGWJ010000006">
    <property type="protein sequence ID" value="KAL0413099.1"/>
    <property type="molecule type" value="Genomic_DNA"/>
</dbReference>
<dbReference type="PANTHER" id="PTHR33710">
    <property type="entry name" value="BNAC02G09200D PROTEIN"/>
    <property type="match status" value="1"/>
</dbReference>
<comment type="caution">
    <text evidence="1">The sequence shown here is derived from an EMBL/GenBank/DDBJ whole genome shotgun (WGS) entry which is preliminary data.</text>
</comment>
<gene>
    <name evidence="1" type="ORF">Sradi_1511600</name>
</gene>